<dbReference type="EMBL" id="CP036402">
    <property type="protein sequence ID" value="QBI19004.1"/>
    <property type="molecule type" value="Genomic_DNA"/>
</dbReference>
<dbReference type="RefSeq" id="WP_131154001.1">
    <property type="nucleotide sequence ID" value="NZ_CP036402.1"/>
</dbReference>
<keyword evidence="6 8" id="KW-0648">Protein biosynthesis</keyword>
<dbReference type="PROSITE" id="PS00178">
    <property type="entry name" value="AA_TRNA_LIGASE_I"/>
    <property type="match status" value="1"/>
</dbReference>
<keyword evidence="2 8" id="KW-0963">Cytoplasm</keyword>
<feature type="domain" description="Glutamyl/glutaminyl-tRNA synthetase class Ib catalytic" evidence="10">
    <location>
        <begin position="260"/>
        <end position="346"/>
    </location>
</feature>
<reference evidence="12 13" key="1">
    <citation type="submission" date="2019-01" db="EMBL/GenBank/DDBJ databases">
        <title>Egibacter rhizosphaerae EGI 80759T.</title>
        <authorList>
            <person name="Chen D.-D."/>
            <person name="Tian Y."/>
            <person name="Jiao J.-Y."/>
            <person name="Zhang X.-T."/>
            <person name="Zhang Y.-G."/>
            <person name="Zhang Y."/>
            <person name="Xiao M."/>
            <person name="Shu W.-S."/>
            <person name="Li W.-J."/>
        </authorList>
    </citation>
    <scope>NUCLEOTIDE SEQUENCE [LARGE SCALE GENOMIC DNA]</scope>
    <source>
        <strain evidence="12 13">EGI 80759</strain>
    </source>
</reference>
<feature type="domain" description="Aminoacyl-tRNA synthetase class I anticodon-binding" evidence="11">
    <location>
        <begin position="360"/>
        <end position="508"/>
    </location>
</feature>
<evidence type="ECO:0000256" key="9">
    <source>
        <dbReference type="SAM" id="MobiDB-lite"/>
    </source>
</evidence>
<dbReference type="InterPro" id="IPR001412">
    <property type="entry name" value="aa-tRNA-synth_I_CS"/>
</dbReference>
<keyword evidence="7 8" id="KW-0030">Aminoacyl-tRNA synthetase</keyword>
<dbReference type="CDD" id="cd00808">
    <property type="entry name" value="GluRS_core"/>
    <property type="match status" value="1"/>
</dbReference>
<dbReference type="Gene3D" id="3.40.50.620">
    <property type="entry name" value="HUPs"/>
    <property type="match status" value="1"/>
</dbReference>
<evidence type="ECO:0000313" key="13">
    <source>
        <dbReference type="Proteomes" id="UP000291469"/>
    </source>
</evidence>
<gene>
    <name evidence="8" type="primary">gltX</name>
    <name evidence="12" type="ORF">ER308_05230</name>
</gene>
<dbReference type="SUPFAM" id="SSF48163">
    <property type="entry name" value="An anticodon-binding domain of class I aminoacyl-tRNA synthetases"/>
    <property type="match status" value="1"/>
</dbReference>
<evidence type="ECO:0000256" key="2">
    <source>
        <dbReference type="ARBA" id="ARBA00022490"/>
    </source>
</evidence>
<feature type="short sequence motif" description="'KMSKS' region" evidence="8">
    <location>
        <begin position="278"/>
        <end position="282"/>
    </location>
</feature>
<dbReference type="InterPro" id="IPR020058">
    <property type="entry name" value="Glu/Gln-tRNA-synth_Ib_cat-dom"/>
</dbReference>
<organism evidence="12 13">
    <name type="scientific">Egibacter rhizosphaerae</name>
    <dbReference type="NCBI Taxonomy" id="1670831"/>
    <lineage>
        <taxon>Bacteria</taxon>
        <taxon>Bacillati</taxon>
        <taxon>Actinomycetota</taxon>
        <taxon>Nitriliruptoria</taxon>
        <taxon>Egibacterales</taxon>
        <taxon>Egibacteraceae</taxon>
        <taxon>Egibacter</taxon>
    </lineage>
</organism>
<name>A0A411YCR3_9ACTN</name>
<evidence type="ECO:0000259" key="11">
    <source>
        <dbReference type="Pfam" id="PF19269"/>
    </source>
</evidence>
<dbReference type="KEGG" id="erz:ER308_05230"/>
<feature type="binding site" evidence="8">
    <location>
        <position position="281"/>
    </location>
    <ligand>
        <name>ATP</name>
        <dbReference type="ChEBI" id="CHEBI:30616"/>
    </ligand>
</feature>
<dbReference type="GO" id="GO:0006424">
    <property type="term" value="P:glutamyl-tRNA aminoacylation"/>
    <property type="evidence" value="ECO:0007669"/>
    <property type="project" value="UniProtKB-UniRule"/>
</dbReference>
<dbReference type="InterPro" id="IPR004527">
    <property type="entry name" value="Glu-tRNA-ligase_bac/mito"/>
</dbReference>
<keyword evidence="4 8" id="KW-0547">Nucleotide-binding</keyword>
<evidence type="ECO:0000256" key="7">
    <source>
        <dbReference type="ARBA" id="ARBA00023146"/>
    </source>
</evidence>
<evidence type="ECO:0000256" key="1">
    <source>
        <dbReference type="ARBA" id="ARBA00007894"/>
    </source>
</evidence>
<feature type="domain" description="Glutamyl/glutaminyl-tRNA synthetase class Ib catalytic" evidence="10">
    <location>
        <begin position="5"/>
        <end position="237"/>
    </location>
</feature>
<dbReference type="GO" id="GO:0000049">
    <property type="term" value="F:tRNA binding"/>
    <property type="evidence" value="ECO:0007669"/>
    <property type="project" value="InterPro"/>
</dbReference>
<dbReference type="InterPro" id="IPR000924">
    <property type="entry name" value="Glu/Gln-tRNA-synth"/>
</dbReference>
<proteinExistence type="inferred from homology"/>
<dbReference type="InterPro" id="IPR049940">
    <property type="entry name" value="GluQ/Sye"/>
</dbReference>
<dbReference type="Proteomes" id="UP000291469">
    <property type="component" value="Chromosome"/>
</dbReference>
<evidence type="ECO:0000256" key="8">
    <source>
        <dbReference type="HAMAP-Rule" id="MF_00022"/>
    </source>
</evidence>
<evidence type="ECO:0000256" key="4">
    <source>
        <dbReference type="ARBA" id="ARBA00022741"/>
    </source>
</evidence>
<comment type="similarity">
    <text evidence="1 8">Belongs to the class-I aminoacyl-tRNA synthetase family. Glutamate--tRNA ligase type 1 subfamily.</text>
</comment>
<dbReference type="AlphaFoldDB" id="A0A411YCR3"/>
<evidence type="ECO:0000259" key="10">
    <source>
        <dbReference type="Pfam" id="PF00749"/>
    </source>
</evidence>
<protein>
    <recommendedName>
        <fullName evidence="8">Glutamate--tRNA ligase</fullName>
        <ecNumber evidence="8">6.1.1.17</ecNumber>
    </recommendedName>
    <alternativeName>
        <fullName evidence="8">Glutamyl-tRNA synthetase</fullName>
        <shortName evidence="8">GluRS</shortName>
    </alternativeName>
</protein>
<feature type="region of interest" description="Disordered" evidence="9">
    <location>
        <begin position="115"/>
        <end position="137"/>
    </location>
</feature>
<accession>A0A411YCR3</accession>
<dbReference type="GO" id="GO:0005524">
    <property type="term" value="F:ATP binding"/>
    <property type="evidence" value="ECO:0007669"/>
    <property type="project" value="UniProtKB-UniRule"/>
</dbReference>
<dbReference type="InterPro" id="IPR020751">
    <property type="entry name" value="aa-tRNA-synth_I_codon-bd_sub2"/>
</dbReference>
<dbReference type="InterPro" id="IPR045462">
    <property type="entry name" value="aa-tRNA-synth_I_cd-bd"/>
</dbReference>
<comment type="function">
    <text evidence="8">Catalyzes the attachment of glutamate to tRNA(Glu) in a two-step reaction: glutamate is first activated by ATP to form Glu-AMP and then transferred to the acceptor end of tRNA(Glu).</text>
</comment>
<dbReference type="PRINTS" id="PR00987">
    <property type="entry name" value="TRNASYNTHGLU"/>
</dbReference>
<evidence type="ECO:0000256" key="5">
    <source>
        <dbReference type="ARBA" id="ARBA00022840"/>
    </source>
</evidence>
<dbReference type="GO" id="GO:0004818">
    <property type="term" value="F:glutamate-tRNA ligase activity"/>
    <property type="evidence" value="ECO:0007669"/>
    <property type="project" value="UniProtKB-UniRule"/>
</dbReference>
<feature type="compositionally biased region" description="Acidic residues" evidence="9">
    <location>
        <begin position="68"/>
        <end position="77"/>
    </location>
</feature>
<dbReference type="GO" id="GO:0008270">
    <property type="term" value="F:zinc ion binding"/>
    <property type="evidence" value="ECO:0007669"/>
    <property type="project" value="InterPro"/>
</dbReference>
<dbReference type="PANTHER" id="PTHR43311:SF2">
    <property type="entry name" value="GLUTAMATE--TRNA LIGASE, MITOCHONDRIAL-RELATED"/>
    <property type="match status" value="1"/>
</dbReference>
<dbReference type="OrthoDB" id="9807503at2"/>
<comment type="caution">
    <text evidence="8">Lacks conserved residue(s) required for the propagation of feature annotation.</text>
</comment>
<dbReference type="InterPro" id="IPR033910">
    <property type="entry name" value="GluRS_core"/>
</dbReference>
<dbReference type="Pfam" id="PF00749">
    <property type="entry name" value="tRNA-synt_1c"/>
    <property type="match status" value="2"/>
</dbReference>
<dbReference type="InterPro" id="IPR014729">
    <property type="entry name" value="Rossmann-like_a/b/a_fold"/>
</dbReference>
<dbReference type="PANTHER" id="PTHR43311">
    <property type="entry name" value="GLUTAMATE--TRNA LIGASE"/>
    <property type="match status" value="1"/>
</dbReference>
<dbReference type="Pfam" id="PF19269">
    <property type="entry name" value="Anticodon_2"/>
    <property type="match status" value="1"/>
</dbReference>
<dbReference type="SUPFAM" id="SSF52374">
    <property type="entry name" value="Nucleotidylyl transferase"/>
    <property type="match status" value="1"/>
</dbReference>
<keyword evidence="13" id="KW-1185">Reference proteome</keyword>
<keyword evidence="5 8" id="KW-0067">ATP-binding</keyword>
<sequence>MTAPRVRFAPAPSGTMHVGNARTALYNWLHARGNDGTFVLRVEDTDAERATDAAFAATLETLRWLGLDWDEGPDEGAGDTGPYGPYRQSARRPLHEAVADALVAGGHAYEAFETAEELEAERERAQAEGRTPGYQGGHRELTQEQKQVFRAEGREPVIRLRTPDSGEVTFHDVVRGPVTFQWKDVPDFVILRADRSPTYPLAAGVDDLAMGITFVARGEDLLAATPRQMLLAEALLADEGGTSLLAGVLADTGFPPRPDVPRPTYAHLPLLVGEDRKPLSKRHGSVAVDEFRRQGFLPEVLCNFLALCGWSYDATTERFTVPELVERFSFDRVGKNPAFFDTDKLRALNGDRIKELDGGELADRLVPYLAAEGLIAEPPTREERRLLGDLVPLLQERIQTLAEAAPLIAFCFADRVEYDEKAVDKHLRKGRADEVLEAAERSLAEVEPWDADTIMASLDGVAERLGLGRGKTFQPVRVAVAGTPVSPPLPETLAVLDRALVLARMREAQRLAASPAG</sequence>
<dbReference type="EC" id="6.1.1.17" evidence="8"/>
<dbReference type="HAMAP" id="MF_00022">
    <property type="entry name" value="Glu_tRNA_synth_type1"/>
    <property type="match status" value="1"/>
</dbReference>
<dbReference type="InterPro" id="IPR020752">
    <property type="entry name" value="Glu-tRNA-synth_I_codon-bd_sub1"/>
</dbReference>
<keyword evidence="3 8" id="KW-0436">Ligase</keyword>
<dbReference type="Gene3D" id="1.10.8.70">
    <property type="entry name" value="Glutamate-tRNA synthetase, class I, anticodon-binding domain 1"/>
    <property type="match status" value="1"/>
</dbReference>
<evidence type="ECO:0000256" key="6">
    <source>
        <dbReference type="ARBA" id="ARBA00022917"/>
    </source>
</evidence>
<comment type="subunit">
    <text evidence="8">Monomer.</text>
</comment>
<evidence type="ECO:0000256" key="3">
    <source>
        <dbReference type="ARBA" id="ARBA00022598"/>
    </source>
</evidence>
<evidence type="ECO:0000313" key="12">
    <source>
        <dbReference type="EMBL" id="QBI19004.1"/>
    </source>
</evidence>
<comment type="subcellular location">
    <subcellularLocation>
        <location evidence="8">Cytoplasm</location>
    </subcellularLocation>
</comment>
<comment type="catalytic activity">
    <reaction evidence="8">
        <text>tRNA(Glu) + L-glutamate + ATP = L-glutamyl-tRNA(Glu) + AMP + diphosphate</text>
        <dbReference type="Rhea" id="RHEA:23540"/>
        <dbReference type="Rhea" id="RHEA-COMP:9663"/>
        <dbReference type="Rhea" id="RHEA-COMP:9680"/>
        <dbReference type="ChEBI" id="CHEBI:29985"/>
        <dbReference type="ChEBI" id="CHEBI:30616"/>
        <dbReference type="ChEBI" id="CHEBI:33019"/>
        <dbReference type="ChEBI" id="CHEBI:78442"/>
        <dbReference type="ChEBI" id="CHEBI:78520"/>
        <dbReference type="ChEBI" id="CHEBI:456215"/>
        <dbReference type="EC" id="6.1.1.17"/>
    </reaction>
</comment>
<feature type="region of interest" description="Disordered" evidence="9">
    <location>
        <begin position="68"/>
        <end position="90"/>
    </location>
</feature>
<dbReference type="Gene3D" id="1.10.10.350">
    <property type="match status" value="1"/>
</dbReference>
<dbReference type="GO" id="GO:0005829">
    <property type="term" value="C:cytosol"/>
    <property type="evidence" value="ECO:0007669"/>
    <property type="project" value="TreeGrafter"/>
</dbReference>
<dbReference type="InterPro" id="IPR008925">
    <property type="entry name" value="aa_tRNA-synth_I_cd-bd_sf"/>
</dbReference>